<comment type="caution">
    <text evidence="7">The sequence shown here is derived from an EMBL/GenBank/DDBJ whole genome shotgun (WGS) entry which is preliminary data.</text>
</comment>
<proteinExistence type="predicted"/>
<feature type="domain" description="Wall-associated receptor kinase galacturonan-binding" evidence="5">
    <location>
        <begin position="48"/>
        <end position="123"/>
    </location>
</feature>
<evidence type="ECO:0000259" key="6">
    <source>
        <dbReference type="Pfam" id="PF14380"/>
    </source>
</evidence>
<dbReference type="PANTHER" id="PTHR33138:SF77">
    <property type="entry name" value="WALL-ASSOCIATED RECEPTOR KINASE GALACTURONAN-BINDING DOMAIN-CONTAINING PROTEIN"/>
    <property type="match status" value="1"/>
</dbReference>
<dbReference type="InterPro" id="IPR025287">
    <property type="entry name" value="WAK_GUB"/>
</dbReference>
<feature type="domain" description="Wall-associated receptor kinase galacturonan-binding" evidence="5">
    <location>
        <begin position="311"/>
        <end position="377"/>
    </location>
</feature>
<sequence>MDHLHLPRLLTAILLSPLVSLVPHCPGTHGTPALPSTYDASMCVDSPPSWCGGVEIHYPFYLANATADHGAAAPSFSCGYTDLKISCQDNNGETNKTPVMQLGRDNYTVQAIFYNNNSLLLADTDVLRAAAAGAGGCPRVRHNVSFDGAWLRSNTSSSHDNNLSFFGCYPKLVVGDPGWAVGSDMEKHRINCGEFSNDPPGGGGDSFVFVADKLDRAQEYVLAAHCEETVTVPVRSEVLDLVMASDQSVLARGGYGDVLRQGFELAWSRSTKDQCYRCESSGGRCAYGYDKAFLGCLCGSGDSYDPSLCLKPQLCGSVNISYPFYLSDDTGVLLGNSSSYCGYPGLGIKCDGGNQAVLELGGEKYVISSINNTEGGLTAVTVVDQEVLDDQACPKIDHNLTLPPWFTIPNTSVVDYIVFFLDCYFGPEFTGLKPDTNSSITCPNFMSLGPRMSFVFLWEDVPYRDTNWWQGRCQVFQVPVLKDGLQGNPRNDAGWMKGGFGKALLEGFPLAWDYQKPQECVQCEGTNGQCGYNQTEQFVACLCSGGRVGDHNNCTAATPAMALALHRRLPLPFLLAILAAACRGDGDSYNTSICELQASSCGKVEIKYPFYLSNETAEVGGNSNSYCGYPGLAIDCDDGENPVMHLDNRDYNVTDINYSNHTISLAYRDVIDDESCPGVDYNYNVTVPLALWLYFPGSTTMYLLFSNCSISSLAGQPKIEPLNCASSDAGGQYFFLIPSDMPHEALSRACNQAFLVPVLRSASQIDQTSSQWTIGGVLNQGFQLTWNVTRRSNNCTKCDNSNGRCAYNRDGEFVGCLCTDGRVNDQECSNGESFLSASTFSPFEISNSFAVSLLGG</sequence>
<dbReference type="Proteomes" id="UP001497457">
    <property type="component" value="Unassembled WGS sequence"/>
</dbReference>
<dbReference type="AlphaFoldDB" id="A0ABC9H190"/>
<dbReference type="GO" id="GO:0016020">
    <property type="term" value="C:membrane"/>
    <property type="evidence" value="ECO:0007669"/>
    <property type="project" value="UniProtKB-SubCell"/>
</dbReference>
<feature type="signal peptide" evidence="4">
    <location>
        <begin position="1"/>
        <end position="21"/>
    </location>
</feature>
<evidence type="ECO:0000256" key="3">
    <source>
        <dbReference type="ARBA" id="ARBA00023180"/>
    </source>
</evidence>
<keyword evidence="3" id="KW-0325">Glycoprotein</keyword>
<evidence type="ECO:0000259" key="5">
    <source>
        <dbReference type="Pfam" id="PF13947"/>
    </source>
</evidence>
<dbReference type="InterPro" id="IPR032872">
    <property type="entry name" value="WAK_assoc_C"/>
</dbReference>
<feature type="domain" description="Wall-associated receptor kinase galacturonan-binding" evidence="5">
    <location>
        <begin position="599"/>
        <end position="666"/>
    </location>
</feature>
<reference evidence="7 8" key="1">
    <citation type="submission" date="2024-10" db="EMBL/GenBank/DDBJ databases">
        <authorList>
            <person name="Ryan C."/>
        </authorList>
    </citation>
    <scope>NUCLEOTIDE SEQUENCE [LARGE SCALE GENOMIC DNA]</scope>
</reference>
<organism evidence="7 8">
    <name type="scientific">Urochloa decumbens</name>
    <dbReference type="NCBI Taxonomy" id="240449"/>
    <lineage>
        <taxon>Eukaryota</taxon>
        <taxon>Viridiplantae</taxon>
        <taxon>Streptophyta</taxon>
        <taxon>Embryophyta</taxon>
        <taxon>Tracheophyta</taxon>
        <taxon>Spermatophyta</taxon>
        <taxon>Magnoliopsida</taxon>
        <taxon>Liliopsida</taxon>
        <taxon>Poales</taxon>
        <taxon>Poaceae</taxon>
        <taxon>PACMAD clade</taxon>
        <taxon>Panicoideae</taxon>
        <taxon>Panicodae</taxon>
        <taxon>Paniceae</taxon>
        <taxon>Melinidinae</taxon>
        <taxon>Urochloa</taxon>
    </lineage>
</organism>
<feature type="domain" description="Wall-associated receptor kinase C-terminal" evidence="6">
    <location>
        <begin position="452"/>
        <end position="545"/>
    </location>
</feature>
<feature type="domain" description="Wall-associated receptor kinase C-terminal" evidence="6">
    <location>
        <begin position="733"/>
        <end position="821"/>
    </location>
</feature>
<evidence type="ECO:0000313" key="8">
    <source>
        <dbReference type="Proteomes" id="UP001497457"/>
    </source>
</evidence>
<feature type="domain" description="Wall-associated receptor kinase C-terminal" evidence="6">
    <location>
        <begin position="192"/>
        <end position="300"/>
    </location>
</feature>
<name>A0ABC9H190_9POAL</name>
<evidence type="ECO:0000256" key="2">
    <source>
        <dbReference type="ARBA" id="ARBA00022729"/>
    </source>
</evidence>
<evidence type="ECO:0000313" key="7">
    <source>
        <dbReference type="EMBL" id="CAM0148665.1"/>
    </source>
</evidence>
<dbReference type="EMBL" id="CAXIPR030001464">
    <property type="protein sequence ID" value="CAM0148665.1"/>
    <property type="molecule type" value="Genomic_DNA"/>
</dbReference>
<dbReference type="Pfam" id="PF14380">
    <property type="entry name" value="WAK_assoc"/>
    <property type="match status" value="3"/>
</dbReference>
<dbReference type="Pfam" id="PF13947">
    <property type="entry name" value="GUB_WAK_bind"/>
    <property type="match status" value="3"/>
</dbReference>
<dbReference type="PANTHER" id="PTHR33138">
    <property type="entry name" value="OS01G0690200 PROTEIN"/>
    <property type="match status" value="1"/>
</dbReference>
<keyword evidence="8" id="KW-1185">Reference proteome</keyword>
<keyword evidence="2 4" id="KW-0732">Signal</keyword>
<evidence type="ECO:0000256" key="4">
    <source>
        <dbReference type="SAM" id="SignalP"/>
    </source>
</evidence>
<comment type="subcellular location">
    <subcellularLocation>
        <location evidence="1">Membrane</location>
        <topology evidence="1">Single-pass membrane protein</topology>
    </subcellularLocation>
</comment>
<accession>A0ABC9H190</accession>
<protein>
    <submittedName>
        <fullName evidence="7">Uncharacterized protein</fullName>
    </submittedName>
</protein>
<gene>
    <name evidence="7" type="ORF">URODEC1_LOCUS121929</name>
</gene>
<feature type="chain" id="PRO_5044742880" evidence="4">
    <location>
        <begin position="22"/>
        <end position="856"/>
    </location>
</feature>
<evidence type="ECO:0000256" key="1">
    <source>
        <dbReference type="ARBA" id="ARBA00004167"/>
    </source>
</evidence>